<accession>A0A2W5NHF9</accession>
<dbReference type="EMBL" id="QFPX01000019">
    <property type="protein sequence ID" value="PZQ52941.1"/>
    <property type="molecule type" value="Genomic_DNA"/>
</dbReference>
<evidence type="ECO:0000256" key="1">
    <source>
        <dbReference type="SAM" id="MobiDB-lite"/>
    </source>
</evidence>
<feature type="compositionally biased region" description="Low complexity" evidence="1">
    <location>
        <begin position="20"/>
        <end position="34"/>
    </location>
</feature>
<feature type="region of interest" description="Disordered" evidence="1">
    <location>
        <begin position="1"/>
        <end position="36"/>
    </location>
</feature>
<evidence type="ECO:0000313" key="3">
    <source>
        <dbReference type="Proteomes" id="UP000249082"/>
    </source>
</evidence>
<gene>
    <name evidence="2" type="ORF">DI555_17785</name>
</gene>
<dbReference type="Proteomes" id="UP000249082">
    <property type="component" value="Unassembled WGS sequence"/>
</dbReference>
<protein>
    <submittedName>
        <fullName evidence="2">DUF2292 domain-containing protein</fullName>
    </submittedName>
</protein>
<comment type="caution">
    <text evidence="2">The sequence shown here is derived from an EMBL/GenBank/DDBJ whole genome shotgun (WGS) entry which is preliminary data.</text>
</comment>
<dbReference type="Pfam" id="PF10055">
    <property type="entry name" value="DUF2292"/>
    <property type="match status" value="1"/>
</dbReference>
<sequence length="76" mass="8239">MSQPSTDHQRSGHQVSRDPGASSSGPNNSSNTNGRAAPLQVVAEALDHMRYGVIQLTVHDGKLVQLDITERRRFAS</sequence>
<dbReference type="InterPro" id="IPR018743">
    <property type="entry name" value="DUF2292"/>
</dbReference>
<organism evidence="2 3">
    <name type="scientific">Novosphingobium pentaromativorans</name>
    <dbReference type="NCBI Taxonomy" id="205844"/>
    <lineage>
        <taxon>Bacteria</taxon>
        <taxon>Pseudomonadati</taxon>
        <taxon>Pseudomonadota</taxon>
        <taxon>Alphaproteobacteria</taxon>
        <taxon>Sphingomonadales</taxon>
        <taxon>Sphingomonadaceae</taxon>
        <taxon>Novosphingobium</taxon>
    </lineage>
</organism>
<dbReference type="AlphaFoldDB" id="A0A2W5NHF9"/>
<evidence type="ECO:0000313" key="2">
    <source>
        <dbReference type="EMBL" id="PZQ52941.1"/>
    </source>
</evidence>
<name>A0A2W5NHF9_9SPHN</name>
<reference evidence="2 3" key="1">
    <citation type="submission" date="2017-08" db="EMBL/GenBank/DDBJ databases">
        <title>Infants hospitalized years apart are colonized by the same room-sourced microbial strains.</title>
        <authorList>
            <person name="Brooks B."/>
            <person name="Olm M.R."/>
            <person name="Firek B.A."/>
            <person name="Baker R."/>
            <person name="Thomas B.C."/>
            <person name="Morowitz M.J."/>
            <person name="Banfield J.F."/>
        </authorList>
    </citation>
    <scope>NUCLEOTIDE SEQUENCE [LARGE SCALE GENOMIC DNA]</scope>
    <source>
        <strain evidence="2">S2_005_002_R2_33</strain>
    </source>
</reference>
<proteinExistence type="predicted"/>